<dbReference type="FunFam" id="3.40.50.720:FF:000068">
    <property type="entry name" value="Sorbitol dehydrogenase"/>
    <property type="match status" value="1"/>
</dbReference>
<dbReference type="Pfam" id="PF08240">
    <property type="entry name" value="ADH_N"/>
    <property type="match status" value="1"/>
</dbReference>
<dbReference type="InterPro" id="IPR013149">
    <property type="entry name" value="ADH-like_C"/>
</dbReference>
<evidence type="ECO:0000256" key="5">
    <source>
        <dbReference type="ARBA" id="ARBA00023002"/>
    </source>
</evidence>
<dbReference type="InterPro" id="IPR020843">
    <property type="entry name" value="ER"/>
</dbReference>
<dbReference type="InterPro" id="IPR011032">
    <property type="entry name" value="GroES-like_sf"/>
</dbReference>
<evidence type="ECO:0000256" key="3">
    <source>
        <dbReference type="ARBA" id="ARBA00022723"/>
    </source>
</evidence>
<evidence type="ECO:0000256" key="2">
    <source>
        <dbReference type="ARBA" id="ARBA00008072"/>
    </source>
</evidence>
<keyword evidence="3 7" id="KW-0479">Metal-binding</keyword>
<evidence type="ECO:0000259" key="8">
    <source>
        <dbReference type="SMART" id="SM00829"/>
    </source>
</evidence>
<evidence type="ECO:0000256" key="7">
    <source>
        <dbReference type="RuleBase" id="RU361277"/>
    </source>
</evidence>
<dbReference type="SUPFAM" id="SSF50129">
    <property type="entry name" value="GroES-like"/>
    <property type="match status" value="1"/>
</dbReference>
<evidence type="ECO:0000256" key="4">
    <source>
        <dbReference type="ARBA" id="ARBA00022833"/>
    </source>
</evidence>
<dbReference type="Gene3D" id="3.90.180.10">
    <property type="entry name" value="Medium-chain alcohol dehydrogenases, catalytic domain"/>
    <property type="match status" value="1"/>
</dbReference>
<gene>
    <name evidence="9" type="ORF">SAPINGB_P003732</name>
</gene>
<protein>
    <recommendedName>
        <fullName evidence="8">Enoyl reductase (ER) domain-containing protein</fullName>
    </recommendedName>
</protein>
<dbReference type="SMART" id="SM00829">
    <property type="entry name" value="PKS_ER"/>
    <property type="match status" value="1"/>
</dbReference>
<dbReference type="GO" id="GO:0003939">
    <property type="term" value="F:L-iditol 2-dehydrogenase (NAD+) activity"/>
    <property type="evidence" value="ECO:0007669"/>
    <property type="project" value="TreeGrafter"/>
</dbReference>
<dbReference type="OrthoDB" id="3941538at2759"/>
<dbReference type="PANTHER" id="PTHR43161:SF9">
    <property type="entry name" value="SORBITOL DEHYDROGENASE"/>
    <property type="match status" value="1"/>
</dbReference>
<dbReference type="CDD" id="cd05285">
    <property type="entry name" value="sorbitol_DH"/>
    <property type="match status" value="1"/>
</dbReference>
<dbReference type="EMBL" id="CABVLU010000003">
    <property type="protein sequence ID" value="VVT53753.1"/>
    <property type="molecule type" value="Genomic_DNA"/>
</dbReference>
<dbReference type="SUPFAM" id="SSF51735">
    <property type="entry name" value="NAD(P)-binding Rossmann-fold domains"/>
    <property type="match status" value="1"/>
</dbReference>
<dbReference type="InterPro" id="IPR013154">
    <property type="entry name" value="ADH-like_N"/>
</dbReference>
<keyword evidence="10" id="KW-1185">Reference proteome</keyword>
<dbReference type="Proteomes" id="UP000398389">
    <property type="component" value="Unassembled WGS sequence"/>
</dbReference>
<dbReference type="Pfam" id="PF00107">
    <property type="entry name" value="ADH_zinc_N"/>
    <property type="match status" value="1"/>
</dbReference>
<comment type="similarity">
    <text evidence="2 7">Belongs to the zinc-containing alcohol dehydrogenase family.</text>
</comment>
<dbReference type="Gene3D" id="3.40.50.720">
    <property type="entry name" value="NAD(P)-binding Rossmann-like Domain"/>
    <property type="match status" value="1"/>
</dbReference>
<dbReference type="GO" id="GO:0008270">
    <property type="term" value="F:zinc ion binding"/>
    <property type="evidence" value="ECO:0007669"/>
    <property type="project" value="InterPro"/>
</dbReference>
<evidence type="ECO:0000313" key="9">
    <source>
        <dbReference type="EMBL" id="VVT53753.1"/>
    </source>
</evidence>
<reference evidence="9 10" key="1">
    <citation type="submission" date="2019-09" db="EMBL/GenBank/DDBJ databases">
        <authorList>
            <person name="Brejova B."/>
        </authorList>
    </citation>
    <scope>NUCLEOTIDE SEQUENCE [LARGE SCALE GENOMIC DNA]</scope>
</reference>
<feature type="domain" description="Enoyl reductase (ER)" evidence="8">
    <location>
        <begin position="10"/>
        <end position="348"/>
    </location>
</feature>
<evidence type="ECO:0000256" key="1">
    <source>
        <dbReference type="ARBA" id="ARBA00001947"/>
    </source>
</evidence>
<name>A0A5E8BQY3_9ASCO</name>
<comment type="cofactor">
    <cofactor evidence="1 7">
        <name>Zn(2+)</name>
        <dbReference type="ChEBI" id="CHEBI:29105"/>
    </cofactor>
</comment>
<keyword evidence="5" id="KW-0560">Oxidoreductase</keyword>
<dbReference type="RefSeq" id="XP_031854339.1">
    <property type="nucleotide sequence ID" value="XM_031998448.1"/>
</dbReference>
<organism evidence="9 10">
    <name type="scientific">Magnusiomyces paraingens</name>
    <dbReference type="NCBI Taxonomy" id="2606893"/>
    <lineage>
        <taxon>Eukaryota</taxon>
        <taxon>Fungi</taxon>
        <taxon>Dikarya</taxon>
        <taxon>Ascomycota</taxon>
        <taxon>Saccharomycotina</taxon>
        <taxon>Dipodascomycetes</taxon>
        <taxon>Dipodascales</taxon>
        <taxon>Dipodascaceae</taxon>
        <taxon>Magnusiomyces</taxon>
    </lineage>
</organism>
<evidence type="ECO:0000256" key="6">
    <source>
        <dbReference type="ARBA" id="ARBA00023027"/>
    </source>
</evidence>
<keyword evidence="4 7" id="KW-0862">Zinc</keyword>
<dbReference type="InterPro" id="IPR045306">
    <property type="entry name" value="SDH-like"/>
</dbReference>
<keyword evidence="6" id="KW-0520">NAD</keyword>
<dbReference type="AlphaFoldDB" id="A0A5E8BQY3"/>
<dbReference type="GeneID" id="43582548"/>
<proteinExistence type="inferred from homology"/>
<evidence type="ECO:0000313" key="10">
    <source>
        <dbReference type="Proteomes" id="UP000398389"/>
    </source>
</evidence>
<sequence length="354" mass="38134">MTPNPSFVLNKINDVSFVDRPIPTITDPHYVKIKVRKTGICGSDVHYYTHGSIGHFVVTEPMVLGHESAGEIVEVGAAVKTLKVGDRVAMEPGIPSRYSDEYKSGHYNLCPHMAFAATPPYHGTLTRYYLLPEDFCVKLPENVSLEEGALAEPLSVGVHVSRLAKISPGDVVVVFGAGPVGLLIASCALAFGSTKVISVDILPHKLEMAKSELGIPYTFQPVKGDSYKESAQKIWDILGGVKPNIAIDASGAEASINTAIHVLKEGGMFVQAGMGADEVTFPIAEFCSKELQASGCFRYGYGDYKLAVEFIASGKVPVKKLITHRFKFTEAEDAFKTVMAGKAVKVIIDGPEDE</sequence>
<dbReference type="PROSITE" id="PS00059">
    <property type="entry name" value="ADH_ZINC"/>
    <property type="match status" value="1"/>
</dbReference>
<dbReference type="InterPro" id="IPR036291">
    <property type="entry name" value="NAD(P)-bd_dom_sf"/>
</dbReference>
<accession>A0A5E8BQY3</accession>
<dbReference type="InterPro" id="IPR002328">
    <property type="entry name" value="ADH_Zn_CS"/>
</dbReference>
<dbReference type="PANTHER" id="PTHR43161">
    <property type="entry name" value="SORBITOL DEHYDROGENASE"/>
    <property type="match status" value="1"/>
</dbReference>
<dbReference type="GO" id="GO:0006062">
    <property type="term" value="P:sorbitol catabolic process"/>
    <property type="evidence" value="ECO:0007669"/>
    <property type="project" value="TreeGrafter"/>
</dbReference>